<organism evidence="2 3">
    <name type="scientific">Paracidovorax wautersii</name>
    <dbReference type="NCBI Taxonomy" id="1177982"/>
    <lineage>
        <taxon>Bacteria</taxon>
        <taxon>Pseudomonadati</taxon>
        <taxon>Pseudomonadota</taxon>
        <taxon>Betaproteobacteria</taxon>
        <taxon>Burkholderiales</taxon>
        <taxon>Comamonadaceae</taxon>
        <taxon>Paracidovorax</taxon>
    </lineage>
</organism>
<accession>A0A1I2E6Z9</accession>
<evidence type="ECO:0000313" key="3">
    <source>
        <dbReference type="Proteomes" id="UP000199119"/>
    </source>
</evidence>
<dbReference type="Gene3D" id="2.40.30.180">
    <property type="entry name" value="Ubiquitin-activating enzyme E1, FCCH domain"/>
    <property type="match status" value="1"/>
</dbReference>
<evidence type="ECO:0000313" key="2">
    <source>
        <dbReference type="EMBL" id="SFE88754.1"/>
    </source>
</evidence>
<gene>
    <name evidence="2" type="ORF">SAMN04489711_106276</name>
</gene>
<dbReference type="InterPro" id="IPR014918">
    <property type="entry name" value="Phage_tail_3"/>
</dbReference>
<proteinExistence type="predicted"/>
<evidence type="ECO:0000256" key="1">
    <source>
        <dbReference type="SAM" id="SignalP"/>
    </source>
</evidence>
<dbReference type="Proteomes" id="UP000199119">
    <property type="component" value="Unassembled WGS sequence"/>
</dbReference>
<keyword evidence="1" id="KW-0732">Signal</keyword>
<feature type="signal peptide" evidence="1">
    <location>
        <begin position="1"/>
        <end position="30"/>
    </location>
</feature>
<feature type="chain" id="PRO_5011681324" evidence="1">
    <location>
        <begin position="31"/>
        <end position="217"/>
    </location>
</feature>
<sequence>MSKPIFWKNVSVRVQTALSAAVAIASVTHAAEGVLTFADNAPAGLQDGSYVLLNTVGMDELNDRVIRVKGLDAAAKTFTLERENTTDYEELLSGSIQVVTFGAAFASVQTIAASGGEVDWGDVGTIHGGRKKRAPGMISSMSLAMTNLFKPDDPGFIECQKATRSSQTRAILLGFGKQAKMAFNAYPAAPGIPGGDTVVQTTVTLEAQSDPSLYASA</sequence>
<dbReference type="AlphaFoldDB" id="A0A1I2E6Z9"/>
<name>A0A1I2E6Z9_9BURK</name>
<dbReference type="RefSeq" id="WP_092939636.1">
    <property type="nucleotide sequence ID" value="NZ_FONX01000006.1"/>
</dbReference>
<dbReference type="InterPro" id="IPR042302">
    <property type="entry name" value="E1_FCCH_sf"/>
</dbReference>
<reference evidence="3" key="1">
    <citation type="submission" date="2016-10" db="EMBL/GenBank/DDBJ databases">
        <authorList>
            <person name="Varghese N."/>
            <person name="Submissions S."/>
        </authorList>
    </citation>
    <scope>NUCLEOTIDE SEQUENCE [LARGE SCALE GENOMIC DNA]</scope>
    <source>
        <strain evidence="3">DSM 27981</strain>
    </source>
</reference>
<dbReference type="STRING" id="1177982.SAMN04489711_106276"/>
<dbReference type="OrthoDB" id="8906101at2"/>
<dbReference type="EMBL" id="FONX01000006">
    <property type="protein sequence ID" value="SFE88754.1"/>
    <property type="molecule type" value="Genomic_DNA"/>
</dbReference>
<dbReference type="Pfam" id="PF08813">
    <property type="entry name" value="Phage_tail_3"/>
    <property type="match status" value="1"/>
</dbReference>
<protein>
    <submittedName>
        <fullName evidence="2">Phage tail tube protein, TTP</fullName>
    </submittedName>
</protein>
<keyword evidence="3" id="KW-1185">Reference proteome</keyword>